<dbReference type="PROSITE" id="PS00216">
    <property type="entry name" value="SUGAR_TRANSPORT_1"/>
    <property type="match status" value="1"/>
</dbReference>
<dbReference type="SUPFAM" id="SSF103473">
    <property type="entry name" value="MFS general substrate transporter"/>
    <property type="match status" value="1"/>
</dbReference>
<feature type="transmembrane region" description="Helical" evidence="7">
    <location>
        <begin position="86"/>
        <end position="103"/>
    </location>
</feature>
<comment type="subcellular location">
    <subcellularLocation>
        <location evidence="1">Cell membrane</location>
        <topology evidence="1">Multi-pass membrane protein</topology>
    </subcellularLocation>
</comment>
<reference evidence="9 10" key="1">
    <citation type="submission" date="2024-06" db="EMBL/GenBank/DDBJ databases">
        <title>The Natural Products Discovery Center: Release of the First 8490 Sequenced Strains for Exploring Actinobacteria Biosynthetic Diversity.</title>
        <authorList>
            <person name="Kalkreuter E."/>
            <person name="Kautsar S.A."/>
            <person name="Yang D."/>
            <person name="Bader C.D."/>
            <person name="Teijaro C.N."/>
            <person name="Fluegel L."/>
            <person name="Davis C.M."/>
            <person name="Simpson J.R."/>
            <person name="Lauterbach L."/>
            <person name="Steele A.D."/>
            <person name="Gui C."/>
            <person name="Meng S."/>
            <person name="Li G."/>
            <person name="Viehrig K."/>
            <person name="Ye F."/>
            <person name="Su P."/>
            <person name="Kiefer A.F."/>
            <person name="Nichols A."/>
            <person name="Cepeda A.J."/>
            <person name="Yan W."/>
            <person name="Fan B."/>
            <person name="Jiang Y."/>
            <person name="Adhikari A."/>
            <person name="Zheng C.-J."/>
            <person name="Schuster L."/>
            <person name="Cowan T.M."/>
            <person name="Smanski M.J."/>
            <person name="Chevrette M.G."/>
            <person name="De Carvalho L.P.S."/>
            <person name="Shen B."/>
        </authorList>
    </citation>
    <scope>NUCLEOTIDE SEQUENCE [LARGE SCALE GENOMIC DNA]</scope>
    <source>
        <strain evidence="9 10">NPDC001166</strain>
    </source>
</reference>
<dbReference type="InterPro" id="IPR036259">
    <property type="entry name" value="MFS_trans_sf"/>
</dbReference>
<feature type="transmembrane region" description="Helical" evidence="7">
    <location>
        <begin position="221"/>
        <end position="244"/>
    </location>
</feature>
<evidence type="ECO:0000256" key="4">
    <source>
        <dbReference type="ARBA" id="ARBA00022692"/>
    </source>
</evidence>
<name>A0ABV1UH41_9ACTN</name>
<feature type="transmembrane region" description="Helical" evidence="7">
    <location>
        <begin position="53"/>
        <end position="74"/>
    </location>
</feature>
<dbReference type="CDD" id="cd17329">
    <property type="entry name" value="MFS_MdtH_MDR_like"/>
    <property type="match status" value="1"/>
</dbReference>
<comment type="caution">
    <text evidence="9">The sequence shown here is derived from an EMBL/GenBank/DDBJ whole genome shotgun (WGS) entry which is preliminary data.</text>
</comment>
<dbReference type="InterPro" id="IPR005829">
    <property type="entry name" value="Sugar_transporter_CS"/>
</dbReference>
<dbReference type="PANTHER" id="PTHR23517">
    <property type="entry name" value="RESISTANCE PROTEIN MDTM, PUTATIVE-RELATED-RELATED"/>
    <property type="match status" value="1"/>
</dbReference>
<protein>
    <submittedName>
        <fullName evidence="9">MFS transporter</fullName>
    </submittedName>
</protein>
<keyword evidence="10" id="KW-1185">Reference proteome</keyword>
<keyword evidence="5 7" id="KW-1133">Transmembrane helix</keyword>
<feature type="transmembrane region" description="Helical" evidence="7">
    <location>
        <begin position="173"/>
        <end position="191"/>
    </location>
</feature>
<evidence type="ECO:0000256" key="7">
    <source>
        <dbReference type="SAM" id="Phobius"/>
    </source>
</evidence>
<dbReference type="EMBL" id="JBEPAZ010000051">
    <property type="protein sequence ID" value="MER6433024.1"/>
    <property type="molecule type" value="Genomic_DNA"/>
</dbReference>
<dbReference type="PANTHER" id="PTHR23517:SF2">
    <property type="entry name" value="MULTIDRUG RESISTANCE PROTEIN MDTH"/>
    <property type="match status" value="1"/>
</dbReference>
<feature type="transmembrane region" description="Helical" evidence="7">
    <location>
        <begin position="149"/>
        <end position="167"/>
    </location>
</feature>
<evidence type="ECO:0000313" key="10">
    <source>
        <dbReference type="Proteomes" id="UP001470023"/>
    </source>
</evidence>
<feature type="transmembrane region" description="Helical" evidence="7">
    <location>
        <begin position="373"/>
        <end position="393"/>
    </location>
</feature>
<evidence type="ECO:0000256" key="2">
    <source>
        <dbReference type="ARBA" id="ARBA00022448"/>
    </source>
</evidence>
<keyword evidence="3" id="KW-1003">Cell membrane</keyword>
<dbReference type="RefSeq" id="WP_352065362.1">
    <property type="nucleotide sequence ID" value="NZ_JBEPAZ010000051.1"/>
</dbReference>
<organism evidence="9 10">
    <name type="scientific">Streptomyces sp. 900105245</name>
    <dbReference type="NCBI Taxonomy" id="3154379"/>
    <lineage>
        <taxon>Bacteria</taxon>
        <taxon>Bacillati</taxon>
        <taxon>Actinomycetota</taxon>
        <taxon>Actinomycetes</taxon>
        <taxon>Kitasatosporales</taxon>
        <taxon>Streptomycetaceae</taxon>
        <taxon>Streptomyces</taxon>
    </lineage>
</organism>
<sequence>MSPATLRRAARETVSGLPREFWWLWTSTLVNRLGAFVATFMALYLTLDRGYSASYAGLVASLHGLGGVVSSLGGGVMADRLGRRPTLLVAQTATAASVALLGFMTDPAAIAAVAFLVGMASNASRPAVQAMMADIVRPEDRVRAFSLNYWAINLGFAVSSTAAGFIAEFSYLAGFLIEAGMTLACALVVFLKVPESRPAVVGAKGAADGVRLGTVLRDGRYMAVVGLSFLVALVFQQGSVGLPVAMGRAGFSPADYGLAIAVNGVLIVALQIPVTRLIEHRDPRTLLIVSSVLAGYGFGLTAFAGSVGVFMLTVCVWTLAEIVNAPTQTGLVVRLSPVHGRGRYQGMYTLSWSVAALVAPLMSGAVIDRFGAEWLWAMCAAVGTAAGVGYGMLMRRLPPERPVPAVVPAEAVAEAPAV</sequence>
<dbReference type="Pfam" id="PF07690">
    <property type="entry name" value="MFS_1"/>
    <property type="match status" value="1"/>
</dbReference>
<keyword evidence="2" id="KW-0813">Transport</keyword>
<dbReference type="Proteomes" id="UP001470023">
    <property type="component" value="Unassembled WGS sequence"/>
</dbReference>
<feature type="domain" description="Major facilitator superfamily (MFS) profile" evidence="8">
    <location>
        <begin position="20"/>
        <end position="398"/>
    </location>
</feature>
<evidence type="ECO:0000259" key="8">
    <source>
        <dbReference type="PROSITE" id="PS50850"/>
    </source>
</evidence>
<feature type="transmembrane region" description="Helical" evidence="7">
    <location>
        <begin position="256"/>
        <end position="274"/>
    </location>
</feature>
<proteinExistence type="predicted"/>
<gene>
    <name evidence="9" type="ORF">ABT272_35675</name>
</gene>
<feature type="transmembrane region" description="Helical" evidence="7">
    <location>
        <begin position="347"/>
        <end position="367"/>
    </location>
</feature>
<dbReference type="Gene3D" id="1.20.1250.20">
    <property type="entry name" value="MFS general substrate transporter like domains"/>
    <property type="match status" value="1"/>
</dbReference>
<dbReference type="InterPro" id="IPR011701">
    <property type="entry name" value="MFS"/>
</dbReference>
<evidence type="ECO:0000256" key="1">
    <source>
        <dbReference type="ARBA" id="ARBA00004651"/>
    </source>
</evidence>
<evidence type="ECO:0000256" key="6">
    <source>
        <dbReference type="ARBA" id="ARBA00023136"/>
    </source>
</evidence>
<dbReference type="InterPro" id="IPR050171">
    <property type="entry name" value="MFS_Transporters"/>
</dbReference>
<accession>A0ABV1UH41</accession>
<dbReference type="PROSITE" id="PS50850">
    <property type="entry name" value="MFS"/>
    <property type="match status" value="1"/>
</dbReference>
<keyword evidence="4 7" id="KW-0812">Transmembrane</keyword>
<feature type="transmembrane region" description="Helical" evidence="7">
    <location>
        <begin position="21"/>
        <end position="47"/>
    </location>
</feature>
<feature type="transmembrane region" description="Helical" evidence="7">
    <location>
        <begin position="109"/>
        <end position="128"/>
    </location>
</feature>
<evidence type="ECO:0000256" key="5">
    <source>
        <dbReference type="ARBA" id="ARBA00022989"/>
    </source>
</evidence>
<evidence type="ECO:0000256" key="3">
    <source>
        <dbReference type="ARBA" id="ARBA00022475"/>
    </source>
</evidence>
<dbReference type="InterPro" id="IPR020846">
    <property type="entry name" value="MFS_dom"/>
</dbReference>
<feature type="transmembrane region" description="Helical" evidence="7">
    <location>
        <begin position="286"/>
        <end position="304"/>
    </location>
</feature>
<keyword evidence="6 7" id="KW-0472">Membrane</keyword>
<evidence type="ECO:0000313" key="9">
    <source>
        <dbReference type="EMBL" id="MER6433024.1"/>
    </source>
</evidence>